<dbReference type="NCBIfam" id="TIGR00700">
    <property type="entry name" value="GABAtrnsam"/>
    <property type="match status" value="1"/>
</dbReference>
<name>A0ABS5WXN8_9RHOB</name>
<dbReference type="GO" id="GO:0034386">
    <property type="term" value="F:4-aminobutyrate:2-oxoglutarate transaminase activity"/>
    <property type="evidence" value="ECO:0007669"/>
    <property type="project" value="UniProtKB-EC"/>
</dbReference>
<dbReference type="PIRSF" id="PIRSF000521">
    <property type="entry name" value="Transaminase_4ab_Lys_Orn"/>
    <property type="match status" value="1"/>
</dbReference>
<dbReference type="InterPro" id="IPR050103">
    <property type="entry name" value="Class-III_PLP-dep_AT"/>
</dbReference>
<dbReference type="InterPro" id="IPR015421">
    <property type="entry name" value="PyrdxlP-dep_Trfase_major"/>
</dbReference>
<dbReference type="InterPro" id="IPR004632">
    <property type="entry name" value="4NH2But_aminotransferase_bac"/>
</dbReference>
<evidence type="ECO:0000256" key="6">
    <source>
        <dbReference type="RuleBase" id="RU003560"/>
    </source>
</evidence>
<dbReference type="Gene3D" id="3.40.640.10">
    <property type="entry name" value="Type I PLP-dependent aspartate aminotransferase-like (Major domain)"/>
    <property type="match status" value="1"/>
</dbReference>
<dbReference type="Pfam" id="PF00202">
    <property type="entry name" value="Aminotran_3"/>
    <property type="match status" value="1"/>
</dbReference>
<dbReference type="PANTHER" id="PTHR11986">
    <property type="entry name" value="AMINOTRANSFERASE CLASS III"/>
    <property type="match status" value="1"/>
</dbReference>
<dbReference type="InterPro" id="IPR005814">
    <property type="entry name" value="Aminotrans_3"/>
</dbReference>
<dbReference type="CDD" id="cd00610">
    <property type="entry name" value="OAT_like"/>
    <property type="match status" value="1"/>
</dbReference>
<sequence length="462" mass="48477">MRNFTLVLLNYLSNTLSRIENQTGGPPVNSSQTLKARREAAVATGVATRGIYAVRADNAELWDADGKRYIDFAAGIAVNNTGHRHPKVMAAVAAQSESFTHTCFHVAPYESYIALAERLNDATPGDFAKKTMLVTTGAEAVENAVKMARAHTGRSGVIAFSGAFHGRTLMGMALCGKVNPYKKAFGAMPPEVVHVPFPNEFHGITVQDSLNVLENMLRSSIDPERVAAMIIEPVQGEGGFNIAQPEFLRALRNICDEHGIVLIADEVQTGIARTGKLFAFEHAGVAADLVTMAKGLAGGFPLSAVTGRAEIVDAAPAGGIGGTYAGNPLAVAAANAVLEVIEEEDLCARADEIGDAIKARLNDIASRQGMEPIGDVRGVGAMIAFEMVTDRATNAPNPALTQAIIAEAEARGLIILPCGTRANAVRLLPPLTTPAPILAEALDLLEASIESAVNAQAAIAAE</sequence>
<dbReference type="InterPro" id="IPR049704">
    <property type="entry name" value="Aminotrans_3_PPA_site"/>
</dbReference>
<evidence type="ECO:0000256" key="4">
    <source>
        <dbReference type="ARBA" id="ARBA00022679"/>
    </source>
</evidence>
<gene>
    <name evidence="7" type="primary">gabT</name>
    <name evidence="7" type="ORF">KL867_22830</name>
</gene>
<dbReference type="EC" id="2.6.1.19" evidence="7"/>
<evidence type="ECO:0000313" key="7">
    <source>
        <dbReference type="EMBL" id="MBT3143898.1"/>
    </source>
</evidence>
<reference evidence="7 8" key="1">
    <citation type="submission" date="2021-05" db="EMBL/GenBank/DDBJ databases">
        <title>Draft genomes of marine bacteria isolated from model chitin particles.</title>
        <authorList>
            <person name="Datta M.S."/>
            <person name="Schwartzman J.A."/>
            <person name="Cordero O."/>
        </authorList>
    </citation>
    <scope>NUCLEOTIDE SEQUENCE [LARGE SCALE GENOMIC DNA]</scope>
    <source>
        <strain evidence="7 8">4E07</strain>
    </source>
</reference>
<keyword evidence="5 6" id="KW-0663">Pyridoxal phosphate</keyword>
<keyword evidence="8" id="KW-1185">Reference proteome</keyword>
<comment type="cofactor">
    <cofactor evidence="1">
        <name>pyridoxal 5'-phosphate</name>
        <dbReference type="ChEBI" id="CHEBI:597326"/>
    </cofactor>
</comment>
<dbReference type="PROSITE" id="PS00600">
    <property type="entry name" value="AA_TRANSFER_CLASS_3"/>
    <property type="match status" value="1"/>
</dbReference>
<evidence type="ECO:0000256" key="5">
    <source>
        <dbReference type="ARBA" id="ARBA00022898"/>
    </source>
</evidence>
<dbReference type="EMBL" id="JAHHDY010000031">
    <property type="protein sequence ID" value="MBT3143898.1"/>
    <property type="molecule type" value="Genomic_DNA"/>
</dbReference>
<dbReference type="SUPFAM" id="SSF53383">
    <property type="entry name" value="PLP-dependent transferases"/>
    <property type="match status" value="1"/>
</dbReference>
<organism evidence="7 8">
    <name type="scientific">Falsiruegeria litorea</name>
    <dbReference type="NCBI Taxonomy" id="1280831"/>
    <lineage>
        <taxon>Bacteria</taxon>
        <taxon>Pseudomonadati</taxon>
        <taxon>Pseudomonadota</taxon>
        <taxon>Alphaproteobacteria</taxon>
        <taxon>Rhodobacterales</taxon>
        <taxon>Roseobacteraceae</taxon>
        <taxon>Falsiruegeria</taxon>
    </lineage>
</organism>
<dbReference type="InterPro" id="IPR015422">
    <property type="entry name" value="PyrdxlP-dep_Trfase_small"/>
</dbReference>
<keyword evidence="4 7" id="KW-0808">Transferase</keyword>
<comment type="similarity">
    <text evidence="2 6">Belongs to the class-III pyridoxal-phosphate-dependent aminotransferase family.</text>
</comment>
<comment type="caution">
    <text evidence="7">The sequence shown here is derived from an EMBL/GenBank/DDBJ whole genome shotgun (WGS) entry which is preliminary data.</text>
</comment>
<proteinExistence type="inferred from homology"/>
<evidence type="ECO:0000313" key="8">
    <source>
        <dbReference type="Proteomes" id="UP000763802"/>
    </source>
</evidence>
<dbReference type="InterPro" id="IPR015424">
    <property type="entry name" value="PyrdxlP-dep_Trfase"/>
</dbReference>
<dbReference type="Gene3D" id="3.90.1150.10">
    <property type="entry name" value="Aspartate Aminotransferase, domain 1"/>
    <property type="match status" value="1"/>
</dbReference>
<protein>
    <submittedName>
        <fullName evidence="7">4-aminobutyrate--2-oxoglutarate transaminase</fullName>
        <ecNumber evidence="7">2.6.1.19</ecNumber>
    </submittedName>
</protein>
<dbReference type="Proteomes" id="UP000763802">
    <property type="component" value="Unassembled WGS sequence"/>
</dbReference>
<evidence type="ECO:0000256" key="1">
    <source>
        <dbReference type="ARBA" id="ARBA00001933"/>
    </source>
</evidence>
<evidence type="ECO:0000256" key="2">
    <source>
        <dbReference type="ARBA" id="ARBA00008954"/>
    </source>
</evidence>
<evidence type="ECO:0000256" key="3">
    <source>
        <dbReference type="ARBA" id="ARBA00022576"/>
    </source>
</evidence>
<keyword evidence="3 7" id="KW-0032">Aminotransferase</keyword>
<accession>A0ABS5WXN8</accession>